<protein>
    <submittedName>
        <fullName evidence="2">Sulfatase</fullName>
    </submittedName>
</protein>
<dbReference type="PANTHER" id="PTHR43751">
    <property type="entry name" value="SULFATASE"/>
    <property type="match status" value="1"/>
</dbReference>
<dbReference type="RefSeq" id="WP_281792413.1">
    <property type="nucleotide sequence ID" value="NZ_BSDR01000001.1"/>
</dbReference>
<name>A0A9W6FRC4_9BACT</name>
<sequence>MLKGPNIVFIVLDTARAHNFSCYGYGKRTTPNIDRIANEGILFENAISSSPWTLPSHASIFTGLCPSDHGCHERHKFLDTGIYTLPQYLKENGYKTIAISNNSWISKSFGFDKGFDEFINLWQLVQCDTDLAAPSAKGADKYMNAAKLFLRGDPITNIINGIYGKFFWRRYDYGARRINRLLKSYMGGGLKGSQPFFLFVNYLESHLIYKAPEPYFGKFLPADASLQEAGTVNQDAWAYMGGLVPMGSRDREVLTALYDGELAYLDHRIGEVYEFLKQNGLLDNTMLILTSDHGENLVEHNLMDHQYCLYDTLLKVPLIIRYPEAFERAKRSDRIVQTLDLFPTIQEILKTDEWKQETQGVSLLHEESDRFAVSEYLGPQPTMEAIFRRYPNGDFKKYDRSLFSIRTKDWKLIMASDGRDELYAVSQDPHEIHNLLESEPDVYRELKEKARKWKEVREGEGALREEAHMSDEIKKRLESLGYFN</sequence>
<keyword evidence="3" id="KW-1185">Reference proteome</keyword>
<comment type="caution">
    <text evidence="2">The sequence shown here is derived from an EMBL/GenBank/DDBJ whole genome shotgun (WGS) entry which is preliminary data.</text>
</comment>
<dbReference type="SUPFAM" id="SSF53649">
    <property type="entry name" value="Alkaline phosphatase-like"/>
    <property type="match status" value="1"/>
</dbReference>
<dbReference type="Gene3D" id="3.30.1120.10">
    <property type="match status" value="1"/>
</dbReference>
<feature type="domain" description="Sulfatase N-terminal" evidence="1">
    <location>
        <begin position="5"/>
        <end position="348"/>
    </location>
</feature>
<gene>
    <name evidence="2" type="ORF">DAMNIGENAA_08400</name>
</gene>
<dbReference type="Gene3D" id="3.40.720.10">
    <property type="entry name" value="Alkaline Phosphatase, subunit A"/>
    <property type="match status" value="1"/>
</dbReference>
<reference evidence="2" key="1">
    <citation type="submission" date="2022-12" db="EMBL/GenBank/DDBJ databases">
        <title>Reference genome sequencing for broad-spectrum identification of bacterial and archaeal isolates by mass spectrometry.</title>
        <authorList>
            <person name="Sekiguchi Y."/>
            <person name="Tourlousse D.M."/>
        </authorList>
    </citation>
    <scope>NUCLEOTIDE SEQUENCE</scope>
    <source>
        <strain evidence="2">ASRB1</strain>
    </source>
</reference>
<evidence type="ECO:0000313" key="3">
    <source>
        <dbReference type="Proteomes" id="UP001144372"/>
    </source>
</evidence>
<dbReference type="InterPro" id="IPR000917">
    <property type="entry name" value="Sulfatase_N"/>
</dbReference>
<dbReference type="EMBL" id="BSDR01000001">
    <property type="protein sequence ID" value="GLI33407.1"/>
    <property type="molecule type" value="Genomic_DNA"/>
</dbReference>
<dbReference type="InterPro" id="IPR017850">
    <property type="entry name" value="Alkaline_phosphatase_core_sf"/>
</dbReference>
<dbReference type="Pfam" id="PF00884">
    <property type="entry name" value="Sulfatase"/>
    <property type="match status" value="1"/>
</dbReference>
<evidence type="ECO:0000313" key="2">
    <source>
        <dbReference type="EMBL" id="GLI33407.1"/>
    </source>
</evidence>
<dbReference type="AlphaFoldDB" id="A0A9W6FRC4"/>
<dbReference type="Proteomes" id="UP001144372">
    <property type="component" value="Unassembled WGS sequence"/>
</dbReference>
<dbReference type="InterPro" id="IPR052701">
    <property type="entry name" value="GAG_Ulvan_Degrading_Sulfatases"/>
</dbReference>
<dbReference type="CDD" id="cd16148">
    <property type="entry name" value="sulfatase_like"/>
    <property type="match status" value="1"/>
</dbReference>
<evidence type="ECO:0000259" key="1">
    <source>
        <dbReference type="Pfam" id="PF00884"/>
    </source>
</evidence>
<dbReference type="PANTHER" id="PTHR43751:SF3">
    <property type="entry name" value="SULFATASE N-TERMINAL DOMAIN-CONTAINING PROTEIN"/>
    <property type="match status" value="1"/>
</dbReference>
<proteinExistence type="predicted"/>
<organism evidence="2 3">
    <name type="scientific">Desulforhabdus amnigena</name>
    <dbReference type="NCBI Taxonomy" id="40218"/>
    <lineage>
        <taxon>Bacteria</taxon>
        <taxon>Pseudomonadati</taxon>
        <taxon>Thermodesulfobacteriota</taxon>
        <taxon>Syntrophobacteria</taxon>
        <taxon>Syntrophobacterales</taxon>
        <taxon>Syntrophobacteraceae</taxon>
        <taxon>Desulforhabdus</taxon>
    </lineage>
</organism>
<accession>A0A9W6FRC4</accession>